<feature type="coiled-coil region" evidence="1">
    <location>
        <begin position="233"/>
        <end position="280"/>
    </location>
</feature>
<reference evidence="3 4" key="1">
    <citation type="journal article" date="2014" name="Int. J. Syst. Evol. Microbiol.">
        <title>Complete genome sequence of Corynebacterium casei LMG S-19264T (=DSM 44701T), isolated from a smear-ripened cheese.</title>
        <authorList>
            <consortium name="US DOE Joint Genome Institute (JGI-PGF)"/>
            <person name="Walter F."/>
            <person name="Albersmeier A."/>
            <person name="Kalinowski J."/>
            <person name="Ruckert C."/>
        </authorList>
    </citation>
    <scope>NUCLEOTIDE SEQUENCE [LARGE SCALE GENOMIC DNA]</scope>
    <source>
        <strain evidence="3 4">CGMCC 1.12925</strain>
    </source>
</reference>
<name>A0A916ZVS5_9FLAO</name>
<keyword evidence="1" id="KW-0175">Coiled coil</keyword>
<dbReference type="Proteomes" id="UP000599688">
    <property type="component" value="Unassembled WGS sequence"/>
</dbReference>
<comment type="caution">
    <text evidence="3">The sequence shown here is derived from an EMBL/GenBank/DDBJ whole genome shotgun (WGS) entry which is preliminary data.</text>
</comment>
<sequence length="406" mass="47882">MEINYFIDQIKSLKSKYSSSYFEKKGLYAVLNDIANNIDKRIISVLKKADELTLPEKLKKLRDEDDSNQAILVSNLKQDFVDNTGLEPKMAALVFDVYLFGLGLKQDLNPLEYKATKVANGIHISELIELAIADKRLEKNEMINIFNKGKSFGLKENEIFESLVKCIKDFNLKPLPYSDAIQPKNKEILLKYDWVEESIIKREYQKSNDIDFDREREQRRVLAVQKDQGLVSQKDKELEIKQIELELKKKEQEAKEQEEQKKLELEKIKARELRKQKRNQSFRTFFNWLVRKDSKGDSPLVWALVLISIGVLVFWALNRSEERDEREDEAQVLSIQLEKKYEKINNYLQDGLIDSAKILIPDLVHPSTERSPYKSDEEIEHYNYNEYWQLKREKLRIKIQEIQDAK</sequence>
<dbReference type="RefSeq" id="WP_188406311.1">
    <property type="nucleotide sequence ID" value="NZ_BMGL01000008.1"/>
</dbReference>
<keyword evidence="2" id="KW-1133">Transmembrane helix</keyword>
<keyword evidence="4" id="KW-1185">Reference proteome</keyword>
<organism evidence="3 4">
    <name type="scientific">Psychroflexus salis</name>
    <dbReference type="NCBI Taxonomy" id="1526574"/>
    <lineage>
        <taxon>Bacteria</taxon>
        <taxon>Pseudomonadati</taxon>
        <taxon>Bacteroidota</taxon>
        <taxon>Flavobacteriia</taxon>
        <taxon>Flavobacteriales</taxon>
        <taxon>Flavobacteriaceae</taxon>
        <taxon>Psychroflexus</taxon>
    </lineage>
</organism>
<keyword evidence="2" id="KW-0812">Transmembrane</keyword>
<protein>
    <submittedName>
        <fullName evidence="3">Uncharacterized protein</fullName>
    </submittedName>
</protein>
<evidence type="ECO:0000313" key="3">
    <source>
        <dbReference type="EMBL" id="GGE15542.1"/>
    </source>
</evidence>
<evidence type="ECO:0000256" key="2">
    <source>
        <dbReference type="SAM" id="Phobius"/>
    </source>
</evidence>
<feature type="transmembrane region" description="Helical" evidence="2">
    <location>
        <begin position="300"/>
        <end position="317"/>
    </location>
</feature>
<dbReference type="EMBL" id="BMGL01000008">
    <property type="protein sequence ID" value="GGE15542.1"/>
    <property type="molecule type" value="Genomic_DNA"/>
</dbReference>
<keyword evidence="2" id="KW-0472">Membrane</keyword>
<evidence type="ECO:0000256" key="1">
    <source>
        <dbReference type="SAM" id="Coils"/>
    </source>
</evidence>
<dbReference type="AlphaFoldDB" id="A0A916ZVS5"/>
<evidence type="ECO:0000313" key="4">
    <source>
        <dbReference type="Proteomes" id="UP000599688"/>
    </source>
</evidence>
<proteinExistence type="predicted"/>
<gene>
    <name evidence="3" type="ORF">GCM10010831_16090</name>
</gene>
<accession>A0A916ZVS5</accession>